<evidence type="ECO:0000256" key="4">
    <source>
        <dbReference type="ARBA" id="ARBA00023136"/>
    </source>
</evidence>
<dbReference type="PANTHER" id="PTHR23502:SF184">
    <property type="entry name" value="MAJOR FACILITATOR SUPERFAMILY (MFS) PROFILE DOMAIN-CONTAINING PROTEIN"/>
    <property type="match status" value="1"/>
</dbReference>
<feature type="transmembrane region" description="Helical" evidence="6">
    <location>
        <begin position="289"/>
        <end position="310"/>
    </location>
</feature>
<dbReference type="GO" id="GO:0005886">
    <property type="term" value="C:plasma membrane"/>
    <property type="evidence" value="ECO:0007669"/>
    <property type="project" value="TreeGrafter"/>
</dbReference>
<evidence type="ECO:0000256" key="2">
    <source>
        <dbReference type="ARBA" id="ARBA00022692"/>
    </source>
</evidence>
<feature type="compositionally biased region" description="Basic and acidic residues" evidence="5">
    <location>
        <begin position="532"/>
        <end position="567"/>
    </location>
</feature>
<organism evidence="7 8">
    <name type="scientific">Cladophialophora chaetospira</name>
    <dbReference type="NCBI Taxonomy" id="386627"/>
    <lineage>
        <taxon>Eukaryota</taxon>
        <taxon>Fungi</taxon>
        <taxon>Dikarya</taxon>
        <taxon>Ascomycota</taxon>
        <taxon>Pezizomycotina</taxon>
        <taxon>Eurotiomycetes</taxon>
        <taxon>Chaetothyriomycetidae</taxon>
        <taxon>Chaetothyriales</taxon>
        <taxon>Herpotrichiellaceae</taxon>
        <taxon>Cladophialophora</taxon>
    </lineage>
</organism>
<dbReference type="Gene3D" id="1.20.1250.20">
    <property type="entry name" value="MFS general substrate transporter like domains"/>
    <property type="match status" value="1"/>
</dbReference>
<keyword evidence="2 6" id="KW-0812">Transmembrane</keyword>
<feature type="transmembrane region" description="Helical" evidence="6">
    <location>
        <begin position="467"/>
        <end position="487"/>
    </location>
</feature>
<evidence type="ECO:0008006" key="9">
    <source>
        <dbReference type="Google" id="ProtNLM"/>
    </source>
</evidence>
<feature type="transmembrane region" description="Helical" evidence="6">
    <location>
        <begin position="373"/>
        <end position="395"/>
    </location>
</feature>
<evidence type="ECO:0000313" key="8">
    <source>
        <dbReference type="Proteomes" id="UP001172673"/>
    </source>
</evidence>
<keyword evidence="4 6" id="KW-0472">Membrane</keyword>
<evidence type="ECO:0000256" key="3">
    <source>
        <dbReference type="ARBA" id="ARBA00022989"/>
    </source>
</evidence>
<sequence length="567" mass="62808">MPPTSGSPAERPDWSRYTYKWRPWRQRVTPFEMIAEATYPGDGTPENPFIVTWLEKDAENPRTYSTSFKISNLSLLAVMCFCITFASSTYTAVEEQVTAEFNCSKEVFFVGLSLMLVGFAVGPILFAPLSEAFGRRNVVLITLAIHTIWAGLCSSAQSIQSLLVFRLFSGIFGAPALVVPAGQLADIFEVCYIEVVSQGLLNLGPIVGGFLGQAAGWRWVMGFLAIFAGVLCVLGTIFVPETYAPILLRKRAQLLSKVTGKTYMIALDVERPESFQAMLKRSMIRPWALLLREPIVLLLSLYMAVVYAFLNLNFAAYPIVYEQTYGWDASTRGVAFLGILTGISLGIVALYFDNKRYIRIHNANGGFAPPETRLHTVVIGGVIAIIGLAWFAAAAGSNVHYIVPILSGVPFGLGFILIFQACFNYLVDSYVIYTASVTAANIVLRATLAAAFPLFTPIMYRNLGIHWASAVPAFLAVACFPFPIFFLRYGERIRKRCKYSAEAARHLELLKRKSEQQQMQAQTTPPVNEEMSIEKGLGEERRLPVSSKDDKEARRSIEEHPRGVHPG</sequence>
<feature type="transmembrane region" description="Helical" evidence="6">
    <location>
        <begin position="401"/>
        <end position="423"/>
    </location>
</feature>
<feature type="transmembrane region" description="Helical" evidence="6">
    <location>
        <begin position="163"/>
        <end position="179"/>
    </location>
</feature>
<name>A0AA38WXW7_9EURO</name>
<evidence type="ECO:0000256" key="5">
    <source>
        <dbReference type="SAM" id="MobiDB-lite"/>
    </source>
</evidence>
<dbReference type="SUPFAM" id="SSF103473">
    <property type="entry name" value="MFS general substrate transporter"/>
    <property type="match status" value="1"/>
</dbReference>
<accession>A0AA38WXW7</accession>
<feature type="transmembrane region" description="Helical" evidence="6">
    <location>
        <begin position="138"/>
        <end position="157"/>
    </location>
</feature>
<keyword evidence="8" id="KW-1185">Reference proteome</keyword>
<dbReference type="CDD" id="cd17323">
    <property type="entry name" value="MFS_Tpo1_MDR_like"/>
    <property type="match status" value="1"/>
</dbReference>
<dbReference type="Proteomes" id="UP001172673">
    <property type="component" value="Unassembled WGS sequence"/>
</dbReference>
<comment type="caution">
    <text evidence="7">The sequence shown here is derived from an EMBL/GenBank/DDBJ whole genome shotgun (WGS) entry which is preliminary data.</text>
</comment>
<dbReference type="EMBL" id="JAPDRK010000023">
    <property type="protein sequence ID" value="KAJ9603122.1"/>
    <property type="molecule type" value="Genomic_DNA"/>
</dbReference>
<evidence type="ECO:0000256" key="1">
    <source>
        <dbReference type="ARBA" id="ARBA00004141"/>
    </source>
</evidence>
<dbReference type="PANTHER" id="PTHR23502">
    <property type="entry name" value="MAJOR FACILITATOR SUPERFAMILY"/>
    <property type="match status" value="1"/>
</dbReference>
<feature type="transmembrane region" description="Helical" evidence="6">
    <location>
        <begin position="430"/>
        <end position="455"/>
    </location>
</feature>
<evidence type="ECO:0000256" key="6">
    <source>
        <dbReference type="SAM" id="Phobius"/>
    </source>
</evidence>
<reference evidence="7" key="1">
    <citation type="submission" date="2022-10" db="EMBL/GenBank/DDBJ databases">
        <title>Culturing micro-colonial fungi from biological soil crusts in the Mojave desert and describing Neophaeococcomyces mojavensis, and introducing the new genera and species Taxawa tesnikishii.</title>
        <authorList>
            <person name="Kurbessoian T."/>
            <person name="Stajich J.E."/>
        </authorList>
    </citation>
    <scope>NUCLEOTIDE SEQUENCE</scope>
    <source>
        <strain evidence="7">TK_41</strain>
    </source>
</reference>
<feature type="region of interest" description="Disordered" evidence="5">
    <location>
        <begin position="514"/>
        <end position="567"/>
    </location>
</feature>
<feature type="transmembrane region" description="Helical" evidence="6">
    <location>
        <begin position="330"/>
        <end position="352"/>
    </location>
</feature>
<protein>
    <recommendedName>
        <fullName evidence="9">Major facilitator superfamily (MFS) profile domain-containing protein</fullName>
    </recommendedName>
</protein>
<dbReference type="AlphaFoldDB" id="A0AA38WXW7"/>
<feature type="transmembrane region" description="Helical" evidence="6">
    <location>
        <begin position="191"/>
        <end position="211"/>
    </location>
</feature>
<evidence type="ECO:0000313" key="7">
    <source>
        <dbReference type="EMBL" id="KAJ9603122.1"/>
    </source>
</evidence>
<dbReference type="InterPro" id="IPR011701">
    <property type="entry name" value="MFS"/>
</dbReference>
<feature type="compositionally biased region" description="Polar residues" evidence="5">
    <location>
        <begin position="516"/>
        <end position="526"/>
    </location>
</feature>
<dbReference type="FunFam" id="1.20.1250.20:FF:000011">
    <property type="entry name" value="MFS multidrug transporter, putative"/>
    <property type="match status" value="1"/>
</dbReference>
<proteinExistence type="predicted"/>
<feature type="transmembrane region" description="Helical" evidence="6">
    <location>
        <begin position="107"/>
        <end position="126"/>
    </location>
</feature>
<dbReference type="GO" id="GO:0022857">
    <property type="term" value="F:transmembrane transporter activity"/>
    <property type="evidence" value="ECO:0007669"/>
    <property type="project" value="InterPro"/>
</dbReference>
<comment type="subcellular location">
    <subcellularLocation>
        <location evidence="1">Membrane</location>
        <topology evidence="1">Multi-pass membrane protein</topology>
    </subcellularLocation>
</comment>
<dbReference type="InterPro" id="IPR036259">
    <property type="entry name" value="MFS_trans_sf"/>
</dbReference>
<feature type="transmembrane region" description="Helical" evidence="6">
    <location>
        <begin position="70"/>
        <end position="87"/>
    </location>
</feature>
<feature type="transmembrane region" description="Helical" evidence="6">
    <location>
        <begin position="217"/>
        <end position="239"/>
    </location>
</feature>
<gene>
    <name evidence="7" type="ORF">H2200_012417</name>
</gene>
<dbReference type="Pfam" id="PF07690">
    <property type="entry name" value="MFS_1"/>
    <property type="match status" value="1"/>
</dbReference>
<keyword evidence="3 6" id="KW-1133">Transmembrane helix</keyword>